<evidence type="ECO:0000313" key="3">
    <source>
        <dbReference type="EMBL" id="QDU60739.1"/>
    </source>
</evidence>
<sequence length="204" mass="21725">MSLLVSNVLFTCLVLLTAVPAVMVVITQHIVRAACWLLLSLAGAAGLFFFLGADFVGATQLLIYVGGTLVLVIFGVMLTATGPFVNLRASSGDWAMSVLVGFSLLAIVTFGIAQPTWFNPAMFEDSGPTRASTNRIGMAFLGFPEENPTPAHPAEKEDVLVDPPKHVGVGYLLPFEVISVHLVLVLVGAAYLARAKQRPKRETA</sequence>
<dbReference type="OrthoDB" id="261376at2"/>
<accession>A0A518B185</accession>
<keyword evidence="2" id="KW-1003">Cell membrane</keyword>
<feature type="transmembrane region" description="Helical" evidence="2">
    <location>
        <begin position="6"/>
        <end position="26"/>
    </location>
</feature>
<keyword evidence="2" id="KW-0472">Membrane</keyword>
<comment type="similarity">
    <text evidence="1 2">Belongs to the complex I subunit 6 family.</text>
</comment>
<keyword evidence="2" id="KW-0812">Transmembrane</keyword>
<dbReference type="EMBL" id="CP036279">
    <property type="protein sequence ID" value="QDU60739.1"/>
    <property type="molecule type" value="Genomic_DNA"/>
</dbReference>
<gene>
    <name evidence="3" type="ORF">Pan216_15890</name>
</gene>
<dbReference type="KEGG" id="knv:Pan216_15890"/>
<keyword evidence="4" id="KW-1185">Reference proteome</keyword>
<organism evidence="3 4">
    <name type="scientific">Kolteria novifilia</name>
    <dbReference type="NCBI Taxonomy" id="2527975"/>
    <lineage>
        <taxon>Bacteria</taxon>
        <taxon>Pseudomonadati</taxon>
        <taxon>Planctomycetota</taxon>
        <taxon>Planctomycetia</taxon>
        <taxon>Kolteriales</taxon>
        <taxon>Kolteriaceae</taxon>
        <taxon>Kolteria</taxon>
    </lineage>
</organism>
<name>A0A518B185_9BACT</name>
<feature type="transmembrane region" description="Helical" evidence="2">
    <location>
        <begin position="61"/>
        <end position="82"/>
    </location>
</feature>
<evidence type="ECO:0000256" key="2">
    <source>
        <dbReference type="RuleBase" id="RU004429"/>
    </source>
</evidence>
<reference evidence="3 4" key="1">
    <citation type="submission" date="2019-02" db="EMBL/GenBank/DDBJ databases">
        <title>Deep-cultivation of Planctomycetes and their phenomic and genomic characterization uncovers novel biology.</title>
        <authorList>
            <person name="Wiegand S."/>
            <person name="Jogler M."/>
            <person name="Boedeker C."/>
            <person name="Pinto D."/>
            <person name="Vollmers J."/>
            <person name="Rivas-Marin E."/>
            <person name="Kohn T."/>
            <person name="Peeters S.H."/>
            <person name="Heuer A."/>
            <person name="Rast P."/>
            <person name="Oberbeckmann S."/>
            <person name="Bunk B."/>
            <person name="Jeske O."/>
            <person name="Meyerdierks A."/>
            <person name="Storesund J.E."/>
            <person name="Kallscheuer N."/>
            <person name="Luecker S."/>
            <person name="Lage O.M."/>
            <person name="Pohl T."/>
            <person name="Merkel B.J."/>
            <person name="Hornburger P."/>
            <person name="Mueller R.-W."/>
            <person name="Bruemmer F."/>
            <person name="Labrenz M."/>
            <person name="Spormann A.M."/>
            <person name="Op den Camp H."/>
            <person name="Overmann J."/>
            <person name="Amann R."/>
            <person name="Jetten M.S.M."/>
            <person name="Mascher T."/>
            <person name="Medema M.H."/>
            <person name="Devos D.P."/>
            <person name="Kaster A.-K."/>
            <person name="Ovreas L."/>
            <person name="Rohde M."/>
            <person name="Galperin M.Y."/>
            <person name="Jogler C."/>
        </authorList>
    </citation>
    <scope>NUCLEOTIDE SEQUENCE [LARGE SCALE GENOMIC DNA]</scope>
    <source>
        <strain evidence="3 4">Pan216</strain>
    </source>
</reference>
<comment type="subcellular location">
    <subcellularLocation>
        <location evidence="2">Cell membrane</location>
        <topology evidence="2">Multi-pass membrane protein</topology>
    </subcellularLocation>
</comment>
<dbReference type="InterPro" id="IPR001457">
    <property type="entry name" value="NADH_UbQ/plastoQ_OxRdtase_su6"/>
</dbReference>
<comment type="function">
    <text evidence="2">NDH-1 shuttles electrons from NADH, via FMN and iron-sulfur (Fe-S) centers, to quinones in the respiratory chain. Couples the redox reaction to proton translocation (for every two electrons transferred, four hydrogen ions are translocated across the cytoplasmic membrane), and thus conserves the redox energy in a proton gradient.</text>
</comment>
<evidence type="ECO:0000313" key="4">
    <source>
        <dbReference type="Proteomes" id="UP000317093"/>
    </source>
</evidence>
<dbReference type="Gene3D" id="1.20.120.1200">
    <property type="entry name" value="NADH-ubiquinone/plastoquinone oxidoreductase chain 6, subunit NuoJ"/>
    <property type="match status" value="1"/>
</dbReference>
<comment type="catalytic activity">
    <reaction evidence="2">
        <text>a quinone + NADH + 5 H(+)(in) = a quinol + NAD(+) + 4 H(+)(out)</text>
        <dbReference type="Rhea" id="RHEA:57888"/>
        <dbReference type="ChEBI" id="CHEBI:15378"/>
        <dbReference type="ChEBI" id="CHEBI:24646"/>
        <dbReference type="ChEBI" id="CHEBI:57540"/>
        <dbReference type="ChEBI" id="CHEBI:57945"/>
        <dbReference type="ChEBI" id="CHEBI:132124"/>
    </reaction>
</comment>
<dbReference type="PANTHER" id="PTHR33269:SF17">
    <property type="entry name" value="NADH-UBIQUINONE OXIDOREDUCTASE CHAIN 6"/>
    <property type="match status" value="1"/>
</dbReference>
<keyword evidence="2" id="KW-0520">NAD</keyword>
<dbReference type="PANTHER" id="PTHR33269">
    <property type="entry name" value="NADH-UBIQUINONE OXIDOREDUCTASE CHAIN 6"/>
    <property type="match status" value="1"/>
</dbReference>
<feature type="transmembrane region" description="Helical" evidence="2">
    <location>
        <begin position="94"/>
        <end position="113"/>
    </location>
</feature>
<dbReference type="GO" id="GO:0005886">
    <property type="term" value="C:plasma membrane"/>
    <property type="evidence" value="ECO:0007669"/>
    <property type="project" value="UniProtKB-SubCell"/>
</dbReference>
<dbReference type="AlphaFoldDB" id="A0A518B185"/>
<keyword evidence="3" id="KW-0830">Ubiquinone</keyword>
<dbReference type="GO" id="GO:0048038">
    <property type="term" value="F:quinone binding"/>
    <property type="evidence" value="ECO:0007669"/>
    <property type="project" value="UniProtKB-UniRule"/>
</dbReference>
<dbReference type="InterPro" id="IPR042106">
    <property type="entry name" value="Nuo/plastoQ_OxRdtase_6_NuoJ"/>
</dbReference>
<keyword evidence="2" id="KW-0874">Quinone</keyword>
<dbReference type="GO" id="GO:0008137">
    <property type="term" value="F:NADH dehydrogenase (ubiquinone) activity"/>
    <property type="evidence" value="ECO:0007669"/>
    <property type="project" value="UniProtKB-UniRule"/>
</dbReference>
<dbReference type="Proteomes" id="UP000317093">
    <property type="component" value="Chromosome"/>
</dbReference>
<keyword evidence="2" id="KW-1133">Transmembrane helix</keyword>
<dbReference type="Pfam" id="PF00499">
    <property type="entry name" value="Oxidored_q3"/>
    <property type="match status" value="1"/>
</dbReference>
<evidence type="ECO:0000256" key="1">
    <source>
        <dbReference type="ARBA" id="ARBA00005698"/>
    </source>
</evidence>
<dbReference type="RefSeq" id="WP_145257053.1">
    <property type="nucleotide sequence ID" value="NZ_CP036279.1"/>
</dbReference>
<feature type="transmembrane region" description="Helical" evidence="2">
    <location>
        <begin position="171"/>
        <end position="193"/>
    </location>
</feature>
<feature type="transmembrane region" description="Helical" evidence="2">
    <location>
        <begin position="33"/>
        <end position="55"/>
    </location>
</feature>
<proteinExistence type="inferred from homology"/>
<dbReference type="EC" id="7.1.1.-" evidence="2"/>
<protein>
    <recommendedName>
        <fullName evidence="2">NADH-quinone oxidoreductase subunit J</fullName>
        <ecNumber evidence="2">7.1.1.-</ecNumber>
    </recommendedName>
</protein>